<name>A0A1V8SZG8_9PEZI</name>
<keyword evidence="3" id="KW-1185">Reference proteome</keyword>
<comment type="caution">
    <text evidence="2">The sequence shown here is derived from an EMBL/GenBank/DDBJ whole genome shotgun (WGS) entry which is preliminary data.</text>
</comment>
<organism evidence="2 3">
    <name type="scientific">Cryoendolithus antarcticus</name>
    <dbReference type="NCBI Taxonomy" id="1507870"/>
    <lineage>
        <taxon>Eukaryota</taxon>
        <taxon>Fungi</taxon>
        <taxon>Dikarya</taxon>
        <taxon>Ascomycota</taxon>
        <taxon>Pezizomycotina</taxon>
        <taxon>Dothideomycetes</taxon>
        <taxon>Dothideomycetidae</taxon>
        <taxon>Cladosporiales</taxon>
        <taxon>Cladosporiaceae</taxon>
        <taxon>Cryoendolithus</taxon>
    </lineage>
</organism>
<proteinExistence type="predicted"/>
<dbReference type="InParanoid" id="A0A1V8SZG8"/>
<dbReference type="Proteomes" id="UP000192596">
    <property type="component" value="Unassembled WGS sequence"/>
</dbReference>
<accession>A0A1V8SZG8</accession>
<evidence type="ECO:0000313" key="2">
    <source>
        <dbReference type="EMBL" id="OQO04479.1"/>
    </source>
</evidence>
<evidence type="ECO:0000256" key="1">
    <source>
        <dbReference type="SAM" id="MobiDB-lite"/>
    </source>
</evidence>
<protein>
    <submittedName>
        <fullName evidence="2">Uncharacterized protein</fullName>
    </submittedName>
</protein>
<sequence length="106" mass="10870">MAPMGPPCPADERPSRLSVVAELRDLGRTTPEPTQSAVAGAGPVMGPHPTFVGCKGSDCTVGSGIAAESVLFCAETMSLRAELIEQSIVTISAGVCSESRNGFMSM</sequence>
<gene>
    <name evidence="2" type="ORF">B0A48_09401</name>
</gene>
<feature type="region of interest" description="Disordered" evidence="1">
    <location>
        <begin position="26"/>
        <end position="45"/>
    </location>
</feature>
<dbReference type="AlphaFoldDB" id="A0A1V8SZG8"/>
<reference evidence="3" key="1">
    <citation type="submission" date="2017-03" db="EMBL/GenBank/DDBJ databases">
        <title>Genomes of endolithic fungi from Antarctica.</title>
        <authorList>
            <person name="Coleine C."/>
            <person name="Masonjones S."/>
            <person name="Stajich J.E."/>
        </authorList>
    </citation>
    <scope>NUCLEOTIDE SEQUENCE [LARGE SCALE GENOMIC DNA]</scope>
    <source>
        <strain evidence="3">CCFEE 5527</strain>
    </source>
</reference>
<dbReference type="EMBL" id="NAJO01000021">
    <property type="protein sequence ID" value="OQO04479.1"/>
    <property type="molecule type" value="Genomic_DNA"/>
</dbReference>
<evidence type="ECO:0000313" key="3">
    <source>
        <dbReference type="Proteomes" id="UP000192596"/>
    </source>
</evidence>